<evidence type="ECO:0000313" key="8">
    <source>
        <dbReference type="EMBL" id="SDY78585.1"/>
    </source>
</evidence>
<dbReference type="GO" id="GO:0046872">
    <property type="term" value="F:metal ion binding"/>
    <property type="evidence" value="ECO:0007669"/>
    <property type="project" value="UniProtKB-KW"/>
</dbReference>
<sequence>MLTMKDIIREGHPTLRQVAKEVSLPPSAEDISILKKMMEFLMDSQDPEIAEKYGLRPGVGLAAPQININKRMIAVRVEDQRGELIDIGLFNPKMISHSLETTFLDNGEGCLSVDRDVPGIVPRYARIKVSGTTIDGENVTLKLKGMPAIVFQHEIDHLNGIMFYDRIEQPDPFKQPLPPKEVVKRSEFDGPLT</sequence>
<dbReference type="InterPro" id="IPR036821">
    <property type="entry name" value="Peptide_deformylase_sf"/>
</dbReference>
<feature type="binding site" evidence="6">
    <location>
        <position position="157"/>
    </location>
    <ligand>
        <name>Fe cation</name>
        <dbReference type="ChEBI" id="CHEBI:24875"/>
    </ligand>
</feature>
<dbReference type="EMBL" id="FNPI01000003">
    <property type="protein sequence ID" value="SDY78585.1"/>
    <property type="molecule type" value="Genomic_DNA"/>
</dbReference>
<evidence type="ECO:0000256" key="6">
    <source>
        <dbReference type="HAMAP-Rule" id="MF_00163"/>
    </source>
</evidence>
<dbReference type="AlphaFoldDB" id="A0A1H3MQX2"/>
<evidence type="ECO:0000256" key="3">
    <source>
        <dbReference type="ARBA" id="ARBA00022801"/>
    </source>
</evidence>
<evidence type="ECO:0000256" key="4">
    <source>
        <dbReference type="ARBA" id="ARBA00022917"/>
    </source>
</evidence>
<dbReference type="Pfam" id="PF01327">
    <property type="entry name" value="Pep_deformylase"/>
    <property type="match status" value="1"/>
</dbReference>
<evidence type="ECO:0000256" key="7">
    <source>
        <dbReference type="SAM" id="MobiDB-lite"/>
    </source>
</evidence>
<name>A0A1H3MQX2_9BACI</name>
<feature type="compositionally biased region" description="Basic and acidic residues" evidence="7">
    <location>
        <begin position="181"/>
        <end position="193"/>
    </location>
</feature>
<dbReference type="FunFam" id="3.90.45.10:FF:000002">
    <property type="entry name" value="Peptide deformylase"/>
    <property type="match status" value="1"/>
</dbReference>
<dbReference type="STRING" id="1503961.SAMN05421736_103299"/>
<reference evidence="9" key="1">
    <citation type="submission" date="2016-10" db="EMBL/GenBank/DDBJ databases">
        <authorList>
            <person name="Varghese N."/>
            <person name="Submissions S."/>
        </authorList>
    </citation>
    <scope>NUCLEOTIDE SEQUENCE [LARGE SCALE GENOMIC DNA]</scope>
    <source>
        <strain evidence="9">SP</strain>
    </source>
</reference>
<proteinExistence type="inferred from homology"/>
<keyword evidence="5 6" id="KW-0408">Iron</keyword>
<feature type="active site" evidence="6">
    <location>
        <position position="154"/>
    </location>
</feature>
<dbReference type="PANTHER" id="PTHR10458:SF8">
    <property type="entry name" value="PEPTIDE DEFORMYLASE 2"/>
    <property type="match status" value="1"/>
</dbReference>
<dbReference type="InterPro" id="IPR023635">
    <property type="entry name" value="Peptide_deformylase"/>
</dbReference>
<feature type="region of interest" description="Disordered" evidence="7">
    <location>
        <begin position="173"/>
        <end position="193"/>
    </location>
</feature>
<evidence type="ECO:0000313" key="9">
    <source>
        <dbReference type="Proteomes" id="UP000198935"/>
    </source>
</evidence>
<comment type="cofactor">
    <cofactor evidence="6">
        <name>Fe(2+)</name>
        <dbReference type="ChEBI" id="CHEBI:29033"/>
    </cofactor>
    <text evidence="6">Binds 1 Fe(2+) ion.</text>
</comment>
<organism evidence="8 9">
    <name type="scientific">Evansella caseinilytica</name>
    <dbReference type="NCBI Taxonomy" id="1503961"/>
    <lineage>
        <taxon>Bacteria</taxon>
        <taxon>Bacillati</taxon>
        <taxon>Bacillota</taxon>
        <taxon>Bacilli</taxon>
        <taxon>Bacillales</taxon>
        <taxon>Bacillaceae</taxon>
        <taxon>Evansella</taxon>
    </lineage>
</organism>
<protein>
    <recommendedName>
        <fullName evidence="6">Peptide deformylase</fullName>
        <shortName evidence="6">PDF</shortName>
        <ecNumber evidence="6">3.5.1.88</ecNumber>
    </recommendedName>
    <alternativeName>
        <fullName evidence="6">Polypeptide deformylase</fullName>
    </alternativeName>
</protein>
<dbReference type="GO" id="GO:0006412">
    <property type="term" value="P:translation"/>
    <property type="evidence" value="ECO:0007669"/>
    <property type="project" value="UniProtKB-UniRule"/>
</dbReference>
<gene>
    <name evidence="6" type="primary">def</name>
    <name evidence="8" type="ORF">SAMN05421736_103299</name>
</gene>
<dbReference type="HAMAP" id="MF_00163">
    <property type="entry name" value="Pep_deformylase"/>
    <property type="match status" value="1"/>
</dbReference>
<dbReference type="NCBIfam" id="TIGR00079">
    <property type="entry name" value="pept_deformyl"/>
    <property type="match status" value="1"/>
</dbReference>
<dbReference type="PANTHER" id="PTHR10458">
    <property type="entry name" value="PEPTIDE DEFORMYLASE"/>
    <property type="match status" value="1"/>
</dbReference>
<dbReference type="EC" id="3.5.1.88" evidence="6"/>
<keyword evidence="4 6" id="KW-0648">Protein biosynthesis</keyword>
<feature type="binding site" evidence="6">
    <location>
        <position position="153"/>
    </location>
    <ligand>
        <name>Fe cation</name>
        <dbReference type="ChEBI" id="CHEBI:24875"/>
    </ligand>
</feature>
<dbReference type="PIRSF" id="PIRSF004749">
    <property type="entry name" value="Pep_def"/>
    <property type="match status" value="1"/>
</dbReference>
<dbReference type="CDD" id="cd00487">
    <property type="entry name" value="Pep_deformylase"/>
    <property type="match status" value="1"/>
</dbReference>
<dbReference type="OrthoDB" id="9784988at2"/>
<dbReference type="SUPFAM" id="SSF56420">
    <property type="entry name" value="Peptide deformylase"/>
    <property type="match status" value="1"/>
</dbReference>
<feature type="binding site" evidence="6">
    <location>
        <position position="110"/>
    </location>
    <ligand>
        <name>Fe cation</name>
        <dbReference type="ChEBI" id="CHEBI:24875"/>
    </ligand>
</feature>
<evidence type="ECO:0000256" key="5">
    <source>
        <dbReference type="ARBA" id="ARBA00023004"/>
    </source>
</evidence>
<comment type="catalytic activity">
    <reaction evidence="6">
        <text>N-terminal N-formyl-L-methionyl-[peptide] + H2O = N-terminal L-methionyl-[peptide] + formate</text>
        <dbReference type="Rhea" id="RHEA:24420"/>
        <dbReference type="Rhea" id="RHEA-COMP:10639"/>
        <dbReference type="Rhea" id="RHEA-COMP:10640"/>
        <dbReference type="ChEBI" id="CHEBI:15377"/>
        <dbReference type="ChEBI" id="CHEBI:15740"/>
        <dbReference type="ChEBI" id="CHEBI:49298"/>
        <dbReference type="ChEBI" id="CHEBI:64731"/>
        <dbReference type="EC" id="3.5.1.88"/>
    </reaction>
</comment>
<dbReference type="Proteomes" id="UP000198935">
    <property type="component" value="Unassembled WGS sequence"/>
</dbReference>
<keyword evidence="2 6" id="KW-0479">Metal-binding</keyword>
<dbReference type="GO" id="GO:0042586">
    <property type="term" value="F:peptide deformylase activity"/>
    <property type="evidence" value="ECO:0007669"/>
    <property type="project" value="UniProtKB-UniRule"/>
</dbReference>
<dbReference type="Gene3D" id="3.90.45.10">
    <property type="entry name" value="Peptide deformylase"/>
    <property type="match status" value="1"/>
</dbReference>
<comment type="function">
    <text evidence="6">Removes the formyl group from the N-terminal Met of newly synthesized proteins. Requires at least a dipeptide for an efficient rate of reaction. N-terminal L-methionine is a prerequisite for activity but the enzyme has broad specificity at other positions.</text>
</comment>
<evidence type="ECO:0000256" key="2">
    <source>
        <dbReference type="ARBA" id="ARBA00022723"/>
    </source>
</evidence>
<keyword evidence="9" id="KW-1185">Reference proteome</keyword>
<accession>A0A1H3MQX2</accession>
<evidence type="ECO:0000256" key="1">
    <source>
        <dbReference type="ARBA" id="ARBA00010759"/>
    </source>
</evidence>
<comment type="similarity">
    <text evidence="1 6">Belongs to the polypeptide deformylase family.</text>
</comment>
<keyword evidence="3 6" id="KW-0378">Hydrolase</keyword>
<dbReference type="PRINTS" id="PR01576">
    <property type="entry name" value="PDEFORMYLASE"/>
</dbReference>